<dbReference type="InterPro" id="IPR011547">
    <property type="entry name" value="SLC26A/SulP_dom"/>
</dbReference>
<dbReference type="RefSeq" id="WP_140924367.1">
    <property type="nucleotide sequence ID" value="NZ_CP122311.1"/>
</dbReference>
<name>A0ABY2Z5D6_9GAMM</name>
<gene>
    <name evidence="7" type="ORF">FJW00_12920</name>
</gene>
<feature type="transmembrane region" description="Helical" evidence="5">
    <location>
        <begin position="33"/>
        <end position="54"/>
    </location>
</feature>
<comment type="caution">
    <text evidence="7">The sequence shown here is derived from an EMBL/GenBank/DDBJ whole genome shotgun (WGS) entry which is preliminary data.</text>
</comment>
<feature type="transmembrane region" description="Helical" evidence="5">
    <location>
        <begin position="104"/>
        <end position="124"/>
    </location>
</feature>
<dbReference type="PANTHER" id="PTHR43310:SF1">
    <property type="entry name" value="SULFATE TRANSPORTER YBAR-RELATED"/>
    <property type="match status" value="1"/>
</dbReference>
<evidence type="ECO:0000256" key="4">
    <source>
        <dbReference type="ARBA" id="ARBA00023136"/>
    </source>
</evidence>
<proteinExistence type="predicted"/>
<feature type="transmembrane region" description="Helical" evidence="5">
    <location>
        <begin position="369"/>
        <end position="398"/>
    </location>
</feature>
<keyword evidence="4 5" id="KW-0472">Membrane</keyword>
<keyword evidence="2 5" id="KW-0812">Transmembrane</keyword>
<feature type="transmembrane region" description="Helical" evidence="5">
    <location>
        <begin position="332"/>
        <end position="349"/>
    </location>
</feature>
<dbReference type="InterPro" id="IPR036513">
    <property type="entry name" value="STAS_dom_sf"/>
</dbReference>
<feature type="transmembrane region" description="Helical" evidence="5">
    <location>
        <begin position="60"/>
        <end position="76"/>
    </location>
</feature>
<feature type="transmembrane region" description="Helical" evidence="5">
    <location>
        <begin position="234"/>
        <end position="252"/>
    </location>
</feature>
<dbReference type="InterPro" id="IPR002645">
    <property type="entry name" value="STAS_dom"/>
</dbReference>
<feature type="transmembrane region" description="Helical" evidence="5">
    <location>
        <begin position="272"/>
        <end position="297"/>
    </location>
</feature>
<dbReference type="InterPro" id="IPR052706">
    <property type="entry name" value="Membrane-Transporter-like"/>
</dbReference>
<dbReference type="Pfam" id="PF01740">
    <property type="entry name" value="STAS"/>
    <property type="match status" value="1"/>
</dbReference>
<feature type="transmembrane region" description="Helical" evidence="5">
    <location>
        <begin position="187"/>
        <end position="204"/>
    </location>
</feature>
<keyword evidence="8" id="KW-1185">Reference proteome</keyword>
<evidence type="ECO:0000256" key="3">
    <source>
        <dbReference type="ARBA" id="ARBA00022989"/>
    </source>
</evidence>
<dbReference type="EMBL" id="VHIZ01000050">
    <property type="protein sequence ID" value="TPV24423.1"/>
    <property type="molecule type" value="Genomic_DNA"/>
</dbReference>
<feature type="transmembrane region" description="Helical" evidence="5">
    <location>
        <begin position="162"/>
        <end position="180"/>
    </location>
</feature>
<dbReference type="PANTHER" id="PTHR43310">
    <property type="entry name" value="SULFATE TRANSPORTER YBAR-RELATED"/>
    <property type="match status" value="1"/>
</dbReference>
<feature type="transmembrane region" description="Helical" evidence="5">
    <location>
        <begin position="136"/>
        <end position="156"/>
    </location>
</feature>
<evidence type="ECO:0000256" key="1">
    <source>
        <dbReference type="ARBA" id="ARBA00004141"/>
    </source>
</evidence>
<reference evidence="7 8" key="1">
    <citation type="submission" date="2019-06" db="EMBL/GenBank/DDBJ databases">
        <title>Taxogenomics and systematics of the genus Pantoea.</title>
        <authorList>
            <person name="Tambong J.T."/>
        </authorList>
    </citation>
    <scope>NUCLEOTIDE SEQUENCE [LARGE SCALE GENOMIC DNA]</scope>
    <source>
        <strain evidence="7 8">LMG 2558</strain>
    </source>
</reference>
<organism evidence="7 8">
    <name type="scientific">Pantoea anthophila</name>
    <dbReference type="NCBI Taxonomy" id="470931"/>
    <lineage>
        <taxon>Bacteria</taxon>
        <taxon>Pseudomonadati</taxon>
        <taxon>Pseudomonadota</taxon>
        <taxon>Gammaproteobacteria</taxon>
        <taxon>Enterobacterales</taxon>
        <taxon>Erwiniaceae</taxon>
        <taxon>Pantoea</taxon>
    </lineage>
</organism>
<sequence>MTQTNDVTATDVVAGDISTGRVLRSPALLTRECLAGVITALALIPEVISFSVIAGVDPKVSLVASVVLCLTLSILGGRPAMVTAAAGSVALVIGPMVHLHGVEYILPAVVLGGIIQILFGLAGLARMMRYIPRSVMLGFVNALGVLIFFAQVPHVWGQSPLVWIFFAVTLAIVLLLPRLIKSVPSPLVAIVVVTAVALLMGYRMPNVGDEGPMSPGLPGLNTLLVPLNLQTLQIIWPTALSIAFVGLMESLLTAKLVDDLTDTPSSKRRESWGLGVANILAGFYGGIAGCAMIGQTIVNVELGRARSRVSTVAAGLVLLLLVTGLSQIMAQIPMVVLAGIMMVVAVKTVNWHSLQPATLKRMPWSETLIMVLTVAVTVWTGNLALGVLAGVILAMLLFARRIAHVIHAERQLSDDGQSVRYVVRGPLFFASSNDLFEHFDYAHDPKKVTIDLTHAQIWDASSVAALDGIEYRYQRYGAEVTIEGLDSRSTDFHQRLTGNFG</sequence>
<dbReference type="Pfam" id="PF00916">
    <property type="entry name" value="Sulfate_transp"/>
    <property type="match status" value="2"/>
</dbReference>
<keyword evidence="3 5" id="KW-1133">Transmembrane helix</keyword>
<evidence type="ECO:0000256" key="2">
    <source>
        <dbReference type="ARBA" id="ARBA00022692"/>
    </source>
</evidence>
<evidence type="ECO:0000313" key="7">
    <source>
        <dbReference type="EMBL" id="TPV24423.1"/>
    </source>
</evidence>
<feature type="transmembrane region" description="Helical" evidence="5">
    <location>
        <begin position="309"/>
        <end position="325"/>
    </location>
</feature>
<dbReference type="PROSITE" id="PS50801">
    <property type="entry name" value="STAS"/>
    <property type="match status" value="1"/>
</dbReference>
<accession>A0ABY2Z5D6</accession>
<dbReference type="SUPFAM" id="SSF52091">
    <property type="entry name" value="SpoIIaa-like"/>
    <property type="match status" value="1"/>
</dbReference>
<evidence type="ECO:0000259" key="6">
    <source>
        <dbReference type="PROSITE" id="PS50801"/>
    </source>
</evidence>
<evidence type="ECO:0000256" key="5">
    <source>
        <dbReference type="SAM" id="Phobius"/>
    </source>
</evidence>
<protein>
    <submittedName>
        <fullName evidence="7">SulP family inorganic anion transporter</fullName>
    </submittedName>
</protein>
<dbReference type="Proteomes" id="UP000316142">
    <property type="component" value="Unassembled WGS sequence"/>
</dbReference>
<evidence type="ECO:0000313" key="8">
    <source>
        <dbReference type="Proteomes" id="UP000316142"/>
    </source>
</evidence>
<comment type="subcellular location">
    <subcellularLocation>
        <location evidence="1">Membrane</location>
        <topology evidence="1">Multi-pass membrane protein</topology>
    </subcellularLocation>
</comment>
<feature type="domain" description="STAS" evidence="6">
    <location>
        <begin position="423"/>
        <end position="501"/>
    </location>
</feature>
<dbReference type="Gene3D" id="3.30.750.24">
    <property type="entry name" value="STAS domain"/>
    <property type="match status" value="1"/>
</dbReference>